<proteinExistence type="predicted"/>
<dbReference type="Proteomes" id="UP000095512">
    <property type="component" value="Unassembled WGS sequence"/>
</dbReference>
<dbReference type="EMBL" id="CZAB01000041">
    <property type="protein sequence ID" value="CUP60893.1"/>
    <property type="molecule type" value="Genomic_DNA"/>
</dbReference>
<dbReference type="RefSeq" id="WP_057572457.1">
    <property type="nucleotide sequence ID" value="NZ_CZAB01000041.1"/>
</dbReference>
<dbReference type="SMART" id="SM01040">
    <property type="entry name" value="Bro-N"/>
    <property type="match status" value="1"/>
</dbReference>
<evidence type="ECO:0000259" key="1">
    <source>
        <dbReference type="PROSITE" id="PS51750"/>
    </source>
</evidence>
<dbReference type="AlphaFoldDB" id="A0A174PIT5"/>
<sequence>MNEVKLFEKKELGFRVRTILNLDDSISVNAEDTAIGYGWTQEKNGKTYVKWERLNSFCRELGFSPEVGKDDYIPESLFYMLGFKAGNDRALKYQQWLAMEVLPSLRKTGSYEMPKKEKQDKAKRLPLSSVNMMVKNVMSTLEKAKVEPVYVAAEVKRLYTDLGYEVKAPLLTDKEDMPKLYDCTEIAKELSIYSTSGKPHNQAVSAIIKKLHIPSSEIVTTAFSRNGHDDVTVQYKPTVLEDVRLWLIENFYPTRIPYVDSKGNQKTCTVVYHEVV</sequence>
<feature type="domain" description="Bro-N" evidence="1">
    <location>
        <begin position="1"/>
        <end position="109"/>
    </location>
</feature>
<evidence type="ECO:0000313" key="3">
    <source>
        <dbReference type="Proteomes" id="UP000095512"/>
    </source>
</evidence>
<evidence type="ECO:0000313" key="2">
    <source>
        <dbReference type="EMBL" id="CUP60893.1"/>
    </source>
</evidence>
<dbReference type="InterPro" id="IPR003497">
    <property type="entry name" value="BRO_N_domain"/>
</dbReference>
<accession>A0A174PIT5</accession>
<dbReference type="PROSITE" id="PS51750">
    <property type="entry name" value="BRO_N"/>
    <property type="match status" value="1"/>
</dbReference>
<name>A0A174PIT5_9FIRM</name>
<reference evidence="2 3" key="1">
    <citation type="submission" date="2015-09" db="EMBL/GenBank/DDBJ databases">
        <authorList>
            <consortium name="Pathogen Informatics"/>
        </authorList>
    </citation>
    <scope>NUCLEOTIDE SEQUENCE [LARGE SCALE GENOMIC DNA]</scope>
    <source>
        <strain evidence="2 3">2789STDY5834865</strain>
    </source>
</reference>
<gene>
    <name evidence="2" type="ORF">ERS852480_03687</name>
</gene>
<protein>
    <submittedName>
        <fullName evidence="2">BRO domain protein</fullName>
    </submittedName>
</protein>
<organism evidence="2 3">
    <name type="scientific">Enterocloster clostridioformis</name>
    <dbReference type="NCBI Taxonomy" id="1531"/>
    <lineage>
        <taxon>Bacteria</taxon>
        <taxon>Bacillati</taxon>
        <taxon>Bacillota</taxon>
        <taxon>Clostridia</taxon>
        <taxon>Lachnospirales</taxon>
        <taxon>Lachnospiraceae</taxon>
        <taxon>Enterocloster</taxon>
    </lineage>
</organism>